<dbReference type="EMBL" id="JAYWLC010000007">
    <property type="protein sequence ID" value="MER5172276.1"/>
    <property type="molecule type" value="Genomic_DNA"/>
</dbReference>
<dbReference type="Pfam" id="PF20082">
    <property type="entry name" value="DUF6476"/>
    <property type="match status" value="1"/>
</dbReference>
<keyword evidence="1" id="KW-0472">Membrane</keyword>
<proteinExistence type="predicted"/>
<dbReference type="InterPro" id="IPR045519">
    <property type="entry name" value="DUF6476"/>
</dbReference>
<evidence type="ECO:0000313" key="2">
    <source>
        <dbReference type="EMBL" id="MER5172276.1"/>
    </source>
</evidence>
<accession>A0ABV1SIA7</accession>
<gene>
    <name evidence="2" type="ORF">VSX56_10865</name>
</gene>
<reference evidence="2 3" key="1">
    <citation type="submission" date="2024-01" db="EMBL/GenBank/DDBJ databases">
        <authorList>
            <person name="Deng Y."/>
            <person name="Su J."/>
        </authorList>
    </citation>
    <scope>NUCLEOTIDE SEQUENCE [LARGE SCALE GENOMIC DNA]</scope>
    <source>
        <strain evidence="2 3">CPCC 100088</strain>
    </source>
</reference>
<keyword evidence="3" id="KW-1185">Reference proteome</keyword>
<feature type="transmembrane region" description="Helical" evidence="1">
    <location>
        <begin position="20"/>
        <end position="42"/>
    </location>
</feature>
<keyword evidence="1" id="KW-0812">Transmembrane</keyword>
<protein>
    <submittedName>
        <fullName evidence="2">DUF6476 family protein</fullName>
    </submittedName>
</protein>
<evidence type="ECO:0000313" key="3">
    <source>
        <dbReference type="Proteomes" id="UP001438953"/>
    </source>
</evidence>
<keyword evidence="1" id="KW-1133">Transmembrane helix</keyword>
<reference evidence="2 3" key="2">
    <citation type="submission" date="2024-06" db="EMBL/GenBank/DDBJ databases">
        <title>Thioclava kandeliae sp. nov. from a rhizosphere soil sample of Kandelia candel in a mangrove.</title>
        <authorList>
            <person name="Mu T."/>
        </authorList>
    </citation>
    <scope>NUCLEOTIDE SEQUENCE [LARGE SCALE GENOMIC DNA]</scope>
    <source>
        <strain evidence="2 3">CPCC 100088</strain>
    </source>
</reference>
<comment type="caution">
    <text evidence="2">The sequence shown here is derived from an EMBL/GenBank/DDBJ whole genome shotgun (WGS) entry which is preliminary data.</text>
</comment>
<name>A0ABV1SIA7_9RHOB</name>
<sequence length="103" mass="11157">MSDPISDPDAPLPELRFLKWLVTALAVTMIAGLLTIVTLLVIRFNQPSENKLTLPETISLPEGTKAASVTMQPDRIIVVTEDGRVLVYSVSGRLTGQTRLSAP</sequence>
<evidence type="ECO:0000256" key="1">
    <source>
        <dbReference type="SAM" id="Phobius"/>
    </source>
</evidence>
<dbReference type="RefSeq" id="WP_350937022.1">
    <property type="nucleotide sequence ID" value="NZ_JAYWLC010000007.1"/>
</dbReference>
<organism evidence="2 3">
    <name type="scientific">Thioclava kandeliae</name>
    <dbReference type="NCBI Taxonomy" id="3070818"/>
    <lineage>
        <taxon>Bacteria</taxon>
        <taxon>Pseudomonadati</taxon>
        <taxon>Pseudomonadota</taxon>
        <taxon>Alphaproteobacteria</taxon>
        <taxon>Rhodobacterales</taxon>
        <taxon>Paracoccaceae</taxon>
        <taxon>Thioclava</taxon>
    </lineage>
</organism>
<dbReference type="Proteomes" id="UP001438953">
    <property type="component" value="Unassembled WGS sequence"/>
</dbReference>